<dbReference type="Pfam" id="PF09709">
    <property type="entry name" value="Cas_Csd1"/>
    <property type="match status" value="1"/>
</dbReference>
<dbReference type="RefSeq" id="WP_213410528.1">
    <property type="nucleotide sequence ID" value="NZ_BOVK01000009.1"/>
</dbReference>
<reference evidence="1" key="1">
    <citation type="submission" date="2021-04" db="EMBL/GenBank/DDBJ databases">
        <title>Draft genome sequence of Xylanibacillus composti strain K13.</title>
        <authorList>
            <person name="Uke A."/>
            <person name="Chhe C."/>
            <person name="Baramee S."/>
            <person name="Kosugi A."/>
        </authorList>
    </citation>
    <scope>NUCLEOTIDE SEQUENCE</scope>
    <source>
        <strain evidence="1">K13</strain>
    </source>
</reference>
<dbReference type="InterPro" id="IPR010144">
    <property type="entry name" value="CRISPR-assoc_prot_Csd1-typ"/>
</dbReference>
<gene>
    <name evidence="1" type="ORF">XYCOK13_07020</name>
</gene>
<dbReference type="AlphaFoldDB" id="A0A8J4H3F7"/>
<sequence>MIFQALYNYYQILLDKEGDSIPQEGYSSAGISFEVHIGEDGNVLDILSYEENGKSIKKEHMVPEQIKRASNIFPYFLCDKAEYLFGEAISKRAACRREMQALYRNILNFVQYETVEVRALRRFVEMEPEALSHKLNSILSKEMVEALQAGGLCAIKYAPTGGFYHHSRPLLTAWERYLAEKSRDTDNEMMNCLITGEQVSAQEIARLHPSIKNVIGAQSSGAALVSFNKPAFCSYNKEQSYNAPTSKKAANAYGYVLNRLLADQRHRVRLNDTTVVFWVESSMDHEQLFLANLLQENEEEHGEEQSPDAESVRERLKNAVVRVRHGQEFADTFEDLDPSTTFYMLGLSPNAARLSIRFFYKETLGALGKRVWQHYKDLSIEGLERTPTIRQLLRELAVGHDWSKIPPNLEGQMLRSIINGLPYSKAVFAQLLNRIRSDSDDPKKGLYKIGAIRAAMLKAYLLRSPSAHSQIKKGDLTMAENKNSSNAAYHLGRLFACLEKTQGSAQGGGINATIRDRFWGAASTSPATVFPRLLSLAQHHISKDDKWGEYNNGLIQEVMCKLPEQFPRRLTLEEQGMFAIGYYHKREAFYKSNQDGRADKKTDEPINQ</sequence>
<evidence type="ECO:0000313" key="1">
    <source>
        <dbReference type="EMBL" id="GIQ67878.1"/>
    </source>
</evidence>
<name>A0A8J4H3F7_9BACL</name>
<keyword evidence="2" id="KW-1185">Reference proteome</keyword>
<organism evidence="1 2">
    <name type="scientific">Xylanibacillus composti</name>
    <dbReference type="NCBI Taxonomy" id="1572762"/>
    <lineage>
        <taxon>Bacteria</taxon>
        <taxon>Bacillati</taxon>
        <taxon>Bacillota</taxon>
        <taxon>Bacilli</taxon>
        <taxon>Bacillales</taxon>
        <taxon>Paenibacillaceae</taxon>
        <taxon>Xylanibacillus</taxon>
    </lineage>
</organism>
<accession>A0A8J4H3F7</accession>
<comment type="caution">
    <text evidence="1">The sequence shown here is derived from an EMBL/GenBank/DDBJ whole genome shotgun (WGS) entry which is preliminary data.</text>
</comment>
<dbReference type="Proteomes" id="UP000677918">
    <property type="component" value="Unassembled WGS sequence"/>
</dbReference>
<dbReference type="EMBL" id="BOVK01000009">
    <property type="protein sequence ID" value="GIQ67878.1"/>
    <property type="molecule type" value="Genomic_DNA"/>
</dbReference>
<evidence type="ECO:0000313" key="2">
    <source>
        <dbReference type="Proteomes" id="UP000677918"/>
    </source>
</evidence>
<protein>
    <submittedName>
        <fullName evidence="1">Type I-C CRISPR-associated protein Cas8c/Csd1</fullName>
    </submittedName>
</protein>
<dbReference type="CDD" id="cd09757">
    <property type="entry name" value="Cas8c_I-C"/>
    <property type="match status" value="1"/>
</dbReference>
<dbReference type="NCBIfam" id="TIGR01863">
    <property type="entry name" value="cas_Csd1"/>
    <property type="match status" value="1"/>
</dbReference>
<proteinExistence type="predicted"/>